<sequence length="727" mass="84580">MNRGRNDRKRKMNNSQHYNNSGTKTSRNLNNNDLNSRIWKPRGGSRRKRYYHVNSNDERDYYISNHWARRGAGFRGRYSKRGGNACHRRNYSDHSWMKSYEDMIWDNYNNEDVAVDLPKVLQKLRADSLNTRYFSNPSSIRGSFGVRKHLNDNEKRLSCTSEDKLCSRCFRVHPHNYCILRRCFICSSRYHSPFVCPWRPIEGEPLKSCKYCDGISYNLNNSFDYSISGKHVCNNFNNESIDEDFDDIYNDDSLNIIDVDDCIEYNERMYNNIGYYSYNGADKSIKCNKNRVNNSDRTNANNSNIVNSYIKTRNILNSVNTRPATGSGIVSSTSTSNNVTGETARIASIHKNSDNESNKSREKTPFIINFRGRTDVPEDFNSCIKKGYEESILFMADESTVDIREELGIVCYSCSKSGHIICNSVPPFQNSIKKAYCALCGEVGHNYELCNKYKGSYQEYYFEEEFEYLLSLEERRYKREQLKIENERLEQTRRNNKTKLKIYDDSNLDSEANLGESNHNDKCPENEDIEKEDDEENEKDNKVCDNEYEYGTDKESHESDSDSNSNSNNEGNNKGNNNNWGYSYYHNIKDSNDVICDVDEDCCREEGSDQKKVKKENEFQSSCNQNPSINENLLDDSNSSNKLIRRSKNGMKWLSGMKSFSRSELISINSISTIETSEYNKYKTKRDNSVRDFNGDRMNYFDESINNKSDSPECIFKGEIYKKNTHI</sequence>
<organism evidence="2 3">
    <name type="scientific">Cryptosporidium xiaoi</name>
    <dbReference type="NCBI Taxonomy" id="659607"/>
    <lineage>
        <taxon>Eukaryota</taxon>
        <taxon>Sar</taxon>
        <taxon>Alveolata</taxon>
        <taxon>Apicomplexa</taxon>
        <taxon>Conoidasida</taxon>
        <taxon>Coccidia</taxon>
        <taxon>Eucoccidiorida</taxon>
        <taxon>Eimeriorina</taxon>
        <taxon>Cryptosporidiidae</taxon>
        <taxon>Cryptosporidium</taxon>
    </lineage>
</organism>
<proteinExistence type="predicted"/>
<dbReference type="AlphaFoldDB" id="A0AAV9XYR4"/>
<comment type="caution">
    <text evidence="2">The sequence shown here is derived from an EMBL/GenBank/DDBJ whole genome shotgun (WGS) entry which is preliminary data.</text>
</comment>
<feature type="compositionally biased region" description="Basic and acidic residues" evidence="1">
    <location>
        <begin position="539"/>
        <end position="560"/>
    </location>
</feature>
<feature type="region of interest" description="Disordered" evidence="1">
    <location>
        <begin position="1"/>
        <end position="47"/>
    </location>
</feature>
<dbReference type="EMBL" id="JAWDEY010000031">
    <property type="protein sequence ID" value="KAK6588650.1"/>
    <property type="molecule type" value="Genomic_DNA"/>
</dbReference>
<evidence type="ECO:0000313" key="3">
    <source>
        <dbReference type="Proteomes" id="UP001311799"/>
    </source>
</evidence>
<feature type="compositionally biased region" description="Polar residues" evidence="1">
    <location>
        <begin position="13"/>
        <end position="25"/>
    </location>
</feature>
<reference evidence="2 3" key="1">
    <citation type="submission" date="2023-10" db="EMBL/GenBank/DDBJ databases">
        <title>Comparative genomics analysis reveals potential genetic determinants of host preference in Cryptosporidium xiaoi.</title>
        <authorList>
            <person name="Xiao L."/>
            <person name="Li J."/>
        </authorList>
    </citation>
    <scope>NUCLEOTIDE SEQUENCE [LARGE SCALE GENOMIC DNA]</scope>
    <source>
        <strain evidence="2 3">52996</strain>
    </source>
</reference>
<evidence type="ECO:0000256" key="1">
    <source>
        <dbReference type="SAM" id="MobiDB-lite"/>
    </source>
</evidence>
<keyword evidence="3" id="KW-1185">Reference proteome</keyword>
<feature type="compositionally biased region" description="Basic residues" evidence="1">
    <location>
        <begin position="1"/>
        <end position="12"/>
    </location>
</feature>
<accession>A0AAV9XYR4</accession>
<evidence type="ECO:0000313" key="2">
    <source>
        <dbReference type="EMBL" id="KAK6588650.1"/>
    </source>
</evidence>
<feature type="compositionally biased region" description="Low complexity" evidence="1">
    <location>
        <begin position="562"/>
        <end position="577"/>
    </location>
</feature>
<feature type="compositionally biased region" description="Polar residues" evidence="1">
    <location>
        <begin position="619"/>
        <end position="631"/>
    </location>
</feature>
<protein>
    <submittedName>
        <fullName evidence="2">Uncharacterized protein</fullName>
    </submittedName>
</protein>
<feature type="region of interest" description="Disordered" evidence="1">
    <location>
        <begin position="608"/>
        <end position="637"/>
    </location>
</feature>
<dbReference type="Proteomes" id="UP001311799">
    <property type="component" value="Unassembled WGS sequence"/>
</dbReference>
<feature type="region of interest" description="Disordered" evidence="1">
    <location>
        <begin position="496"/>
        <end position="577"/>
    </location>
</feature>
<feature type="compositionally biased region" description="Basic and acidic residues" evidence="1">
    <location>
        <begin position="608"/>
        <end position="618"/>
    </location>
</feature>
<gene>
    <name evidence="2" type="ORF">RS030_3413</name>
</gene>
<feature type="compositionally biased region" description="Acidic residues" evidence="1">
    <location>
        <begin position="526"/>
        <end position="538"/>
    </location>
</feature>
<feature type="compositionally biased region" description="Low complexity" evidence="1">
    <location>
        <begin position="26"/>
        <end position="37"/>
    </location>
</feature>
<name>A0AAV9XYR4_9CRYT</name>